<accession>A0AAW8EQ20</accession>
<name>A0AAW8EQ20_VARPD</name>
<evidence type="ECO:0000313" key="2">
    <source>
        <dbReference type="Proteomes" id="UP001224845"/>
    </source>
</evidence>
<dbReference type="Proteomes" id="UP001224845">
    <property type="component" value="Unassembled WGS sequence"/>
</dbReference>
<dbReference type="EMBL" id="JAUSRV010000021">
    <property type="protein sequence ID" value="MDP9974963.1"/>
    <property type="molecule type" value="Genomic_DNA"/>
</dbReference>
<proteinExistence type="predicted"/>
<dbReference type="RefSeq" id="WP_307597001.1">
    <property type="nucleotide sequence ID" value="NZ_JAUSRV010000021.1"/>
</dbReference>
<protein>
    <submittedName>
        <fullName evidence="1">Uncharacterized protein</fullName>
    </submittedName>
</protein>
<comment type="caution">
    <text evidence="1">The sequence shown here is derived from an EMBL/GenBank/DDBJ whole genome shotgun (WGS) entry which is preliminary data.</text>
</comment>
<reference evidence="1" key="1">
    <citation type="submission" date="2023-07" db="EMBL/GenBank/DDBJ databases">
        <title>Sorghum-associated microbial communities from plants grown in Nebraska, USA.</title>
        <authorList>
            <person name="Schachtman D."/>
        </authorList>
    </citation>
    <scope>NUCLEOTIDE SEQUENCE</scope>
    <source>
        <strain evidence="1">DS3315</strain>
    </source>
</reference>
<dbReference type="SUPFAM" id="SSF53756">
    <property type="entry name" value="UDP-Glycosyltransferase/glycogen phosphorylase"/>
    <property type="match status" value="1"/>
</dbReference>
<evidence type="ECO:0000313" key="1">
    <source>
        <dbReference type="EMBL" id="MDP9974963.1"/>
    </source>
</evidence>
<organism evidence="1 2">
    <name type="scientific">Variovorax paradoxus</name>
    <dbReference type="NCBI Taxonomy" id="34073"/>
    <lineage>
        <taxon>Bacteria</taxon>
        <taxon>Pseudomonadati</taxon>
        <taxon>Pseudomonadota</taxon>
        <taxon>Betaproteobacteria</taxon>
        <taxon>Burkholderiales</taxon>
        <taxon>Comamonadaceae</taxon>
        <taxon>Variovorax</taxon>
    </lineage>
</organism>
<dbReference type="AlphaFoldDB" id="A0AAW8EQ20"/>
<sequence length="531" mass="57726">MTEPIQASAWELDIAKSLFDEAYYLRVNEDVRKAGVDAFSHFMSHGAQEGRKPNDAMDLRPYAAANPSSTADCSNPFLRYLRKDILSEAKFPAFNEEIEAALHSSAPSTHRKADGDNEIPNDLIEAEQLSQLLAFHLRSGIGKCVVALSHTHYLSETGGVENVVATESSAFLREGWGYIHVSPLRRTSYLVDRPDGEASLLVLAINGKRVGTISDVVLAAGLREASRHSGGSPCLVIHHLLGFDVQCILILAAVCGGAAPIIWIHDFYTLCVDPFLLRNDVEFCRAPDPSSNACMVCSKGTVRELHAKSMRRLFKTLRPHVLTPSRSTMDVWLERGNLSHRKTSIVPLAHLALGEAPRSAVSRRPLRVAYLGSTAAVKGWPVFQRLAAFLGGDARYAFYRLGHGQSGDGGVTEVPVRVTPDDPGAMVRAVADNEIDLVVNWSKCFETFSFVTYEALASGAFVIARQGSGNIRSVIANAGSNRGMTLRTETELFALFLSGKALSLQSGSRTRGQVVRTDATASFLIGHHARA</sequence>
<gene>
    <name evidence="1" type="ORF">J2W39_006247</name>
</gene>